<feature type="compositionally biased region" description="Basic residues" evidence="1">
    <location>
        <begin position="94"/>
        <end position="110"/>
    </location>
</feature>
<comment type="caution">
    <text evidence="2">The sequence shown here is derived from an EMBL/GenBank/DDBJ whole genome shotgun (WGS) entry which is preliminary data.</text>
</comment>
<protein>
    <submittedName>
        <fullName evidence="2">Uncharacterized protein</fullName>
    </submittedName>
</protein>
<name>A0ABW9RK49_9BACT</name>
<keyword evidence="3" id="KW-1185">Reference proteome</keyword>
<evidence type="ECO:0000313" key="3">
    <source>
        <dbReference type="Proteomes" id="UP000798808"/>
    </source>
</evidence>
<organism evidence="2 3">
    <name type="scientific">Fulvivirga kasyanovii</name>
    <dbReference type="NCBI Taxonomy" id="396812"/>
    <lineage>
        <taxon>Bacteria</taxon>
        <taxon>Pseudomonadati</taxon>
        <taxon>Bacteroidota</taxon>
        <taxon>Cytophagia</taxon>
        <taxon>Cytophagales</taxon>
        <taxon>Fulvivirgaceae</taxon>
        <taxon>Fulvivirga</taxon>
    </lineage>
</organism>
<dbReference type="RefSeq" id="WP_155169066.1">
    <property type="nucleotide sequence ID" value="NZ_BAAAFL010000010.1"/>
</dbReference>
<dbReference type="Proteomes" id="UP000798808">
    <property type="component" value="Unassembled WGS sequence"/>
</dbReference>
<sequence length="144" mass="16636">MEFNEYLHSKKIDSDAFRKANSSQWNEWKAIFDQMHPKSFTAQKLFLINPLRHAFPYEAPVEVKEKKVGPQKPVMKPKPKEKEEEEKQGSVAKPKMKPKPVMKAKPKIQVKPKVQSKPGSEESTGESKPKFKPKPVIKKRPKTD</sequence>
<accession>A0ABW9RK49</accession>
<dbReference type="EMBL" id="SMLW01000300">
    <property type="protein sequence ID" value="MTI23778.1"/>
    <property type="molecule type" value="Genomic_DNA"/>
</dbReference>
<reference evidence="2 3" key="1">
    <citation type="submission" date="2019-02" db="EMBL/GenBank/DDBJ databases">
        <authorList>
            <person name="Goldberg S.R."/>
            <person name="Haltli B.A."/>
            <person name="Correa H."/>
            <person name="Russell K.G."/>
        </authorList>
    </citation>
    <scope>NUCLEOTIDE SEQUENCE [LARGE SCALE GENOMIC DNA]</scope>
    <source>
        <strain evidence="2 3">JCM 16186</strain>
    </source>
</reference>
<evidence type="ECO:0000313" key="2">
    <source>
        <dbReference type="EMBL" id="MTI23778.1"/>
    </source>
</evidence>
<evidence type="ECO:0000256" key="1">
    <source>
        <dbReference type="SAM" id="MobiDB-lite"/>
    </source>
</evidence>
<feature type="region of interest" description="Disordered" evidence="1">
    <location>
        <begin position="60"/>
        <end position="144"/>
    </location>
</feature>
<feature type="compositionally biased region" description="Basic residues" evidence="1">
    <location>
        <begin position="130"/>
        <end position="144"/>
    </location>
</feature>
<gene>
    <name evidence="2" type="ORF">E1163_02325</name>
</gene>
<proteinExistence type="predicted"/>
<feature type="compositionally biased region" description="Basic and acidic residues" evidence="1">
    <location>
        <begin position="78"/>
        <end position="88"/>
    </location>
</feature>